<evidence type="ECO:0000313" key="2">
    <source>
        <dbReference type="Proteomes" id="UP000688137"/>
    </source>
</evidence>
<name>A0A8S1NYK7_PARPR</name>
<gene>
    <name evidence="1" type="ORF">PPRIM_AZ9-3.1.T0990037</name>
</gene>
<sequence>MNDTNDVQILTDQINDREKLIIHYLNEDLKLEQLTDPQKKQINFEVSKKKTIFSQKTLDSDSEISEFNSSSTIKSTQLKMNKSPLLIRRLSTIMLEQIF</sequence>
<evidence type="ECO:0000313" key="1">
    <source>
        <dbReference type="EMBL" id="CAD8095581.1"/>
    </source>
</evidence>
<accession>A0A8S1NYK7</accession>
<dbReference type="AlphaFoldDB" id="A0A8S1NYK7"/>
<organism evidence="1 2">
    <name type="scientific">Paramecium primaurelia</name>
    <dbReference type="NCBI Taxonomy" id="5886"/>
    <lineage>
        <taxon>Eukaryota</taxon>
        <taxon>Sar</taxon>
        <taxon>Alveolata</taxon>
        <taxon>Ciliophora</taxon>
        <taxon>Intramacronucleata</taxon>
        <taxon>Oligohymenophorea</taxon>
        <taxon>Peniculida</taxon>
        <taxon>Parameciidae</taxon>
        <taxon>Paramecium</taxon>
    </lineage>
</organism>
<reference evidence="1" key="1">
    <citation type="submission" date="2021-01" db="EMBL/GenBank/DDBJ databases">
        <authorList>
            <consortium name="Genoscope - CEA"/>
            <person name="William W."/>
        </authorList>
    </citation>
    <scope>NUCLEOTIDE SEQUENCE</scope>
</reference>
<dbReference type="Proteomes" id="UP000688137">
    <property type="component" value="Unassembled WGS sequence"/>
</dbReference>
<keyword evidence="2" id="KW-1185">Reference proteome</keyword>
<dbReference type="OMA" id="QINFEVS"/>
<proteinExistence type="predicted"/>
<comment type="caution">
    <text evidence="1">The sequence shown here is derived from an EMBL/GenBank/DDBJ whole genome shotgun (WGS) entry which is preliminary data.</text>
</comment>
<dbReference type="EMBL" id="CAJJDM010000102">
    <property type="protein sequence ID" value="CAD8095581.1"/>
    <property type="molecule type" value="Genomic_DNA"/>
</dbReference>
<protein>
    <submittedName>
        <fullName evidence="1">Uncharacterized protein</fullName>
    </submittedName>
</protein>